<feature type="domain" description="Peptidase M11 gametolysin" evidence="3">
    <location>
        <begin position="269"/>
        <end position="444"/>
    </location>
</feature>
<feature type="region of interest" description="Disordered" evidence="1">
    <location>
        <begin position="518"/>
        <end position="541"/>
    </location>
</feature>
<evidence type="ECO:0000256" key="1">
    <source>
        <dbReference type="SAM" id="MobiDB-lite"/>
    </source>
</evidence>
<evidence type="ECO:0000259" key="3">
    <source>
        <dbReference type="Pfam" id="PF05548"/>
    </source>
</evidence>
<dbReference type="Proteomes" id="UP001189429">
    <property type="component" value="Unassembled WGS sequence"/>
</dbReference>
<evidence type="ECO:0000256" key="2">
    <source>
        <dbReference type="SAM" id="SignalP"/>
    </source>
</evidence>
<accession>A0ABN9UQ32</accession>
<dbReference type="PROSITE" id="PS51257">
    <property type="entry name" value="PROKAR_LIPOPROTEIN"/>
    <property type="match status" value="1"/>
</dbReference>
<evidence type="ECO:0000313" key="5">
    <source>
        <dbReference type="Proteomes" id="UP001189429"/>
    </source>
</evidence>
<dbReference type="SUPFAM" id="SSF55486">
    <property type="entry name" value="Metalloproteases ('zincins'), catalytic domain"/>
    <property type="match status" value="1"/>
</dbReference>
<feature type="signal peptide" evidence="2">
    <location>
        <begin position="1"/>
        <end position="21"/>
    </location>
</feature>
<sequence>MPAARWLVGAVLAAACPLGSCEVRRFSWAAPAEHPHLRRLTASGSAPDTLNVTLDIVKLDTFGVEGAKMDVSFLREDGARIRLYFPGTEGNQGRNMPHWLQMNRAVTLVGHAENDALAAQQERDELDNLEMSAGLTPLGADGMEVFDTRELFVVEAAQGEVDSEEFGANASRRLSSGLAPTVLDTVVVLISPCGEKLVHSTPHGVQSAVFSNGAGSVNSILKDCASVSSVKDISVTGDVIGPIEICPSSRDMYAVTAACNDHLKNDPRWTGNYYKAMVLPDDWLGNAAGMGELKGPNTWYRDSVTQGSSVFIHEYGHNFGLHHANGKYIWHEYMDWSSAMGNPMTGRCFNFLQQWQLGYSAFMDQDVSVEQILAGSEVPLTLPEVGVHHQSGVRLNLPPPADGTLTFGDEPFLVLSWRSRGGFDKHISSSSSANRVYVHQWSGDQARSMQTLQLHAAERGTTTLIEYTEPQELRTSVPTGIKMTVMGSTYVWQNEKIEVVLCAATDADLAGNLNPCSSATTTTTTPPPPPPLPPSTWGASFSSEATSQQVSCSGVLVGMDCSGQYCGTQRYKCRTDITTSAAGASTIMVETDTGNAFCPAGQVATRVTCVGASCRKFMLHCNAPTNAEIWPSGWTGGGAGWFPPALHGIGEGICDEGRGVIIGIYCGAAQCGRKMFLCADWKQEPPAPTAEPTATPAPMTEPTATPSPTPTCIPVCMSQGLVCGDDGCGGSCGQCSSPEYCVNSTGQCGGAYLMSAWGSSEAAIPDGNLTATGLSCQGDYCTSVQLTLLGIVTDATTVEYSAWLSDNLGAKYVWNEGEEAGGYVADCPEDKVVSNIECQGKYCDNIRMHCATPLHYVVDMGAAPWHSDWFSEEEGRVDCPEDYAITGIECRQHEGFFCLFKCGDYCDDKRLRCSAIKPAAVGKAATGILSYSQLAERIQDGSLEQGEKLTAPSHDGLVSAAPGRGLGAALVALVAPLAAGVEAL</sequence>
<organism evidence="4 5">
    <name type="scientific">Prorocentrum cordatum</name>
    <dbReference type="NCBI Taxonomy" id="2364126"/>
    <lineage>
        <taxon>Eukaryota</taxon>
        <taxon>Sar</taxon>
        <taxon>Alveolata</taxon>
        <taxon>Dinophyceae</taxon>
        <taxon>Prorocentrales</taxon>
        <taxon>Prorocentraceae</taxon>
        <taxon>Prorocentrum</taxon>
    </lineage>
</organism>
<dbReference type="InterPro" id="IPR008752">
    <property type="entry name" value="Peptidase_M11"/>
</dbReference>
<dbReference type="EMBL" id="CAUYUJ010016059">
    <property type="protein sequence ID" value="CAK0861330.1"/>
    <property type="molecule type" value="Genomic_DNA"/>
</dbReference>
<dbReference type="Pfam" id="PF05548">
    <property type="entry name" value="Peptidase_M11"/>
    <property type="match status" value="1"/>
</dbReference>
<keyword evidence="5" id="KW-1185">Reference proteome</keyword>
<reference evidence="4" key="1">
    <citation type="submission" date="2023-10" db="EMBL/GenBank/DDBJ databases">
        <authorList>
            <person name="Chen Y."/>
            <person name="Shah S."/>
            <person name="Dougan E. K."/>
            <person name="Thang M."/>
            <person name="Chan C."/>
        </authorList>
    </citation>
    <scope>NUCLEOTIDE SEQUENCE [LARGE SCALE GENOMIC DNA]</scope>
</reference>
<comment type="caution">
    <text evidence="4">The sequence shown here is derived from an EMBL/GenBank/DDBJ whole genome shotgun (WGS) entry which is preliminary data.</text>
</comment>
<name>A0ABN9UQ32_9DINO</name>
<proteinExistence type="predicted"/>
<evidence type="ECO:0000313" key="4">
    <source>
        <dbReference type="EMBL" id="CAK0861330.1"/>
    </source>
</evidence>
<protein>
    <recommendedName>
        <fullName evidence="3">Peptidase M11 gametolysin domain-containing protein</fullName>
    </recommendedName>
</protein>
<feature type="chain" id="PRO_5045157464" description="Peptidase M11 gametolysin domain-containing protein" evidence="2">
    <location>
        <begin position="22"/>
        <end position="984"/>
    </location>
</feature>
<feature type="compositionally biased region" description="Pro residues" evidence="1">
    <location>
        <begin position="525"/>
        <end position="534"/>
    </location>
</feature>
<gene>
    <name evidence="4" type="ORF">PCOR1329_LOCUS50033</name>
</gene>
<keyword evidence="2" id="KW-0732">Signal</keyword>